<keyword evidence="3" id="KW-1133">Transmembrane helix</keyword>
<dbReference type="Pfam" id="PF00990">
    <property type="entry name" value="GGDEF"/>
    <property type="match status" value="1"/>
</dbReference>
<feature type="transmembrane region" description="Helical" evidence="3">
    <location>
        <begin position="218"/>
        <end position="239"/>
    </location>
</feature>
<dbReference type="InterPro" id="IPR043128">
    <property type="entry name" value="Rev_trsase/Diguanyl_cyclase"/>
</dbReference>
<evidence type="ECO:0000259" key="4">
    <source>
        <dbReference type="PROSITE" id="PS50887"/>
    </source>
</evidence>
<reference evidence="5 6" key="2">
    <citation type="submission" date="2023-12" db="EMBL/GenBank/DDBJ databases">
        <authorList>
            <consortium name="Cladostephus spongiosus"/>
            <person name="Lorente B."/>
            <person name="Cabral C."/>
            <person name="Frias J."/>
            <person name="Faria J."/>
            <person name="Toubarro D."/>
        </authorList>
    </citation>
    <scope>NUCLEOTIDE SEQUENCE [LARGE SCALE GENOMIC DNA]</scope>
    <source>
        <strain evidence="5 6">ZMCS4</strain>
    </source>
</reference>
<dbReference type="Proteomes" id="UP001310248">
    <property type="component" value="Unassembled WGS sequence"/>
</dbReference>
<organism evidence="5 6">
    <name type="scientific">Agarivorans aestuarii</name>
    <dbReference type="NCBI Taxonomy" id="1563703"/>
    <lineage>
        <taxon>Bacteria</taxon>
        <taxon>Pseudomonadati</taxon>
        <taxon>Pseudomonadota</taxon>
        <taxon>Gammaproteobacteria</taxon>
        <taxon>Alteromonadales</taxon>
        <taxon>Alteromonadaceae</taxon>
        <taxon>Agarivorans</taxon>
    </lineage>
</organism>
<evidence type="ECO:0000256" key="1">
    <source>
        <dbReference type="ARBA" id="ARBA00012528"/>
    </source>
</evidence>
<dbReference type="Gene3D" id="3.30.70.270">
    <property type="match status" value="1"/>
</dbReference>
<evidence type="ECO:0000256" key="3">
    <source>
        <dbReference type="SAM" id="Phobius"/>
    </source>
</evidence>
<name>A0ABU7G2M1_9ALTE</name>
<dbReference type="GO" id="GO:0052621">
    <property type="term" value="F:diguanylate cyclase activity"/>
    <property type="evidence" value="ECO:0007669"/>
    <property type="project" value="UniProtKB-EC"/>
</dbReference>
<dbReference type="PROSITE" id="PS50887">
    <property type="entry name" value="GGDEF"/>
    <property type="match status" value="1"/>
</dbReference>
<accession>A0ABU7G2M1</accession>
<dbReference type="EMBL" id="JAYDYW010000005">
    <property type="protein sequence ID" value="MEE1673535.1"/>
    <property type="molecule type" value="Genomic_DNA"/>
</dbReference>
<dbReference type="EC" id="2.7.7.65" evidence="1"/>
<protein>
    <recommendedName>
        <fullName evidence="1">diguanylate cyclase</fullName>
        <ecNumber evidence="1">2.7.7.65</ecNumber>
    </recommendedName>
</protein>
<gene>
    <name evidence="5" type="ORF">SNR37_002959</name>
</gene>
<evidence type="ECO:0000256" key="2">
    <source>
        <dbReference type="ARBA" id="ARBA00034247"/>
    </source>
</evidence>
<comment type="catalytic activity">
    <reaction evidence="2">
        <text>2 GTP = 3',3'-c-di-GMP + 2 diphosphate</text>
        <dbReference type="Rhea" id="RHEA:24898"/>
        <dbReference type="ChEBI" id="CHEBI:33019"/>
        <dbReference type="ChEBI" id="CHEBI:37565"/>
        <dbReference type="ChEBI" id="CHEBI:58805"/>
        <dbReference type="EC" id="2.7.7.65"/>
    </reaction>
</comment>
<dbReference type="SUPFAM" id="SSF55073">
    <property type="entry name" value="Nucleotide cyclase"/>
    <property type="match status" value="1"/>
</dbReference>
<dbReference type="NCBIfam" id="TIGR00254">
    <property type="entry name" value="GGDEF"/>
    <property type="match status" value="1"/>
</dbReference>
<comment type="caution">
    <text evidence="5">The sequence shown here is derived from an EMBL/GenBank/DDBJ whole genome shotgun (WGS) entry which is preliminary data.</text>
</comment>
<dbReference type="PANTHER" id="PTHR45138">
    <property type="entry name" value="REGULATORY COMPONENTS OF SENSORY TRANSDUCTION SYSTEM"/>
    <property type="match status" value="1"/>
</dbReference>
<evidence type="ECO:0000313" key="5">
    <source>
        <dbReference type="EMBL" id="MEE1673535.1"/>
    </source>
</evidence>
<keyword evidence="5" id="KW-0548">Nucleotidyltransferase</keyword>
<keyword evidence="5" id="KW-0808">Transferase</keyword>
<feature type="domain" description="GGDEF" evidence="4">
    <location>
        <begin position="303"/>
        <end position="429"/>
    </location>
</feature>
<dbReference type="InterPro" id="IPR000160">
    <property type="entry name" value="GGDEF_dom"/>
</dbReference>
<dbReference type="InterPro" id="IPR050469">
    <property type="entry name" value="Diguanylate_Cyclase"/>
</dbReference>
<keyword evidence="6" id="KW-1185">Reference proteome</keyword>
<proteinExistence type="predicted"/>
<keyword evidence="3" id="KW-0472">Membrane</keyword>
<dbReference type="SMART" id="SM00267">
    <property type="entry name" value="GGDEF"/>
    <property type="match status" value="1"/>
</dbReference>
<dbReference type="CDD" id="cd01949">
    <property type="entry name" value="GGDEF"/>
    <property type="match status" value="1"/>
</dbReference>
<feature type="transmembrane region" description="Helical" evidence="3">
    <location>
        <begin position="7"/>
        <end position="26"/>
    </location>
</feature>
<dbReference type="PANTHER" id="PTHR45138:SF9">
    <property type="entry name" value="DIGUANYLATE CYCLASE DGCM-RELATED"/>
    <property type="match status" value="1"/>
</dbReference>
<sequence length="429" mass="48726">MKYCRQEIYYPLLVVFTISLMLWQQFGMNITLNYPIDQYFNATALNDDINGGASVGTLKVDDASVTLHCKTVDSHTFPFCSMLIPLKAKLKQFADLSQFDTLNIDLTTVDVRRDTVLIYLLNNEQDLPNGNDRISHTRANIQAINPTIGRVQYQLALNQFYVPSWWVFAKPYDIDTGAKLDNVEFLQIATGDNRALKDLEITLHSFSFSGKWINAQDLYFLLLSLWITSIVVHAIFLAGKMRNKYINSKTQAEELNKINSFLSIERDKYKTMAKHDPLTKLLNRAGLSHTLSTLMSEFSHSSKTASLIMFDIDHFKQINDQHGHDVGDQVLVSISQRVSEVIRDQDVFARWGGEEFVIVCPNTQLKGACVLAENIRTLIANSPLIEQQQVTSSFGVAQLNSANIDTWFKRADEALYKAKMNGRNKIEFS</sequence>
<dbReference type="InterPro" id="IPR029787">
    <property type="entry name" value="Nucleotide_cyclase"/>
</dbReference>
<dbReference type="RefSeq" id="WP_329774820.1">
    <property type="nucleotide sequence ID" value="NZ_JAYDYW010000005.1"/>
</dbReference>
<evidence type="ECO:0000313" key="6">
    <source>
        <dbReference type="Proteomes" id="UP001310248"/>
    </source>
</evidence>
<keyword evidence="3" id="KW-0812">Transmembrane</keyword>
<reference evidence="6" key="1">
    <citation type="submission" date="2023-07" db="EMBL/GenBank/DDBJ databases">
        <title>Draft genome sequence of Agarivorans aestuarii strain ZMCS4, a CAZymes producing bacteria isolated from the marine brown algae Clodostephus spongiosus.</title>
        <authorList>
            <person name="Lorente B."/>
            <person name="Cabral C."/>
            <person name="Frias J."/>
            <person name="Faria J."/>
            <person name="Toubarro D."/>
        </authorList>
    </citation>
    <scope>NUCLEOTIDE SEQUENCE [LARGE SCALE GENOMIC DNA]</scope>
    <source>
        <strain evidence="6">ZMCS4</strain>
    </source>
</reference>